<gene>
    <name evidence="1" type="ORF">S01H1_24470</name>
</gene>
<protein>
    <submittedName>
        <fullName evidence="1">Uncharacterized protein</fullName>
    </submittedName>
</protein>
<comment type="caution">
    <text evidence="1">The sequence shown here is derived from an EMBL/GenBank/DDBJ whole genome shotgun (WGS) entry which is preliminary data.</text>
</comment>
<reference evidence="1" key="1">
    <citation type="journal article" date="2014" name="Front. Microbiol.">
        <title>High frequency of phylogenetically diverse reductive dehalogenase-homologous genes in deep subseafloor sedimentary metagenomes.</title>
        <authorList>
            <person name="Kawai M."/>
            <person name="Futagami T."/>
            <person name="Toyoda A."/>
            <person name="Takaki Y."/>
            <person name="Nishi S."/>
            <person name="Hori S."/>
            <person name="Arai W."/>
            <person name="Tsubouchi T."/>
            <person name="Morono Y."/>
            <person name="Uchiyama I."/>
            <person name="Ito T."/>
            <person name="Fujiyama A."/>
            <person name="Inagaki F."/>
            <person name="Takami H."/>
        </authorList>
    </citation>
    <scope>NUCLEOTIDE SEQUENCE</scope>
    <source>
        <strain evidence="1">Expedition CK06-06</strain>
    </source>
</reference>
<organism evidence="1">
    <name type="scientific">marine sediment metagenome</name>
    <dbReference type="NCBI Taxonomy" id="412755"/>
    <lineage>
        <taxon>unclassified sequences</taxon>
        <taxon>metagenomes</taxon>
        <taxon>ecological metagenomes</taxon>
    </lineage>
</organism>
<name>X0U6L1_9ZZZZ</name>
<feature type="non-terminal residue" evidence="1">
    <location>
        <position position="47"/>
    </location>
</feature>
<dbReference type="EMBL" id="BARS01014589">
    <property type="protein sequence ID" value="GAF94951.1"/>
    <property type="molecule type" value="Genomic_DNA"/>
</dbReference>
<dbReference type="AlphaFoldDB" id="X0U6L1"/>
<evidence type="ECO:0000313" key="1">
    <source>
        <dbReference type="EMBL" id="GAF94951.1"/>
    </source>
</evidence>
<sequence>AKSHDPTAPKWSVFDRHDRYGDMDDHFKDVVLRFNPAGGLKYLAEYL</sequence>
<proteinExistence type="predicted"/>
<feature type="non-terminal residue" evidence="1">
    <location>
        <position position="1"/>
    </location>
</feature>
<accession>X0U6L1</accession>